<dbReference type="Gene3D" id="3.50.50.60">
    <property type="entry name" value="FAD/NAD(P)-binding domain"/>
    <property type="match status" value="1"/>
</dbReference>
<keyword evidence="2" id="KW-0274">FAD</keyword>
<evidence type="ECO:0000313" key="4">
    <source>
        <dbReference type="Proteomes" id="UP000630923"/>
    </source>
</evidence>
<sequence>MAATGGKQIKSVLIVGGGTAGWLAACHLAKKLNSKDPDGVQVTLVESPNIPTIGVGEGTVPAIRRSLQYLGISESEFIQACDVSFKQSIKFQDWLFNPDDRRHAYHHVFDYPVQNGCDLTPYYLMGLAGDDSYVNTVSVQGGLCDAGYGPKTMTHREYEGVVSYAYHLDAAKFAAFLTKHATEKLGVIHQLADVETVTLGDGGMIASIETPQLGTMTADLYVDCTGFRSLLLGDTVGVPFVDKSDILFVDTALAVQIPYGDEKAVPCHTIATAKEAGWIWDIGLLNRRGTGYVYSSAHTSHDAAEQVLRTYARETLGDQADDLTLRRIPMKVGYRQKFWEKNCVAIGLSQGFVEPLEATGLLIFDATARMIAEQFPATLEAMPALADRFNARVTHTWEKVIEFIKLHYVLSRRTDSDFWIDNRRPETIPAALQQNLEIWRHQPPTAYDFSSRLEVFNLENYLYVLYGMDFQTNMAPLKARYSMDQEAAATMQAIKGHRQQLAGQLLPHRELLMRAQQFGFQKI</sequence>
<gene>
    <name evidence="3" type="ORF">GCM10017044_04840</name>
</gene>
<dbReference type="PROSITE" id="PS51257">
    <property type="entry name" value="PROKAR_LIPOPROTEIN"/>
    <property type="match status" value="1"/>
</dbReference>
<dbReference type="PANTHER" id="PTHR43747">
    <property type="entry name" value="FAD-BINDING PROTEIN"/>
    <property type="match status" value="1"/>
</dbReference>
<dbReference type="Pfam" id="PF04820">
    <property type="entry name" value="Trp_halogenase"/>
    <property type="match status" value="1"/>
</dbReference>
<feature type="active site" evidence="1">
    <location>
        <position position="86"/>
    </location>
</feature>
<dbReference type="InterPro" id="IPR036188">
    <property type="entry name" value="FAD/NAD-bd_sf"/>
</dbReference>
<organism evidence="3 4">
    <name type="scientific">Kordiimonas sediminis</name>
    <dbReference type="NCBI Taxonomy" id="1735581"/>
    <lineage>
        <taxon>Bacteria</taxon>
        <taxon>Pseudomonadati</taxon>
        <taxon>Pseudomonadota</taxon>
        <taxon>Alphaproteobacteria</taxon>
        <taxon>Kordiimonadales</taxon>
        <taxon>Kordiimonadaceae</taxon>
        <taxon>Kordiimonas</taxon>
    </lineage>
</organism>
<dbReference type="PIRSF" id="PIRSF011396">
    <property type="entry name" value="Trp_halogenase"/>
    <property type="match status" value="1"/>
</dbReference>
<dbReference type="GO" id="GO:0000166">
    <property type="term" value="F:nucleotide binding"/>
    <property type="evidence" value="ECO:0007669"/>
    <property type="project" value="UniProtKB-KW"/>
</dbReference>
<evidence type="ECO:0000313" key="3">
    <source>
        <dbReference type="EMBL" id="GHF13784.1"/>
    </source>
</evidence>
<dbReference type="Proteomes" id="UP000630923">
    <property type="component" value="Unassembled WGS sequence"/>
</dbReference>
<feature type="binding site" evidence="2">
    <location>
        <position position="86"/>
    </location>
    <ligand>
        <name>7-chloro-L-tryptophan</name>
        <dbReference type="ChEBI" id="CHEBI:58713"/>
    </ligand>
</feature>
<feature type="binding site" evidence="2">
    <location>
        <position position="357"/>
    </location>
    <ligand>
        <name>L-tryptophan</name>
        <dbReference type="ChEBI" id="CHEBI:57912"/>
    </ligand>
</feature>
<dbReference type="InterPro" id="IPR006905">
    <property type="entry name" value="Flavin_halogenase"/>
</dbReference>
<proteinExistence type="predicted"/>
<dbReference type="GO" id="GO:0004497">
    <property type="term" value="F:monooxygenase activity"/>
    <property type="evidence" value="ECO:0007669"/>
    <property type="project" value="InterPro"/>
</dbReference>
<protein>
    <submittedName>
        <fullName evidence="3">Tryptophan halogenase</fullName>
    </submittedName>
</protein>
<dbReference type="PANTHER" id="PTHR43747:SF4">
    <property type="entry name" value="FLAVIN-DEPENDENT TRYPTOPHAN HALOGENASE"/>
    <property type="match status" value="1"/>
</dbReference>
<keyword evidence="2" id="KW-0285">Flavoprotein</keyword>
<keyword evidence="4" id="KW-1185">Reference proteome</keyword>
<name>A0A919AKB3_9PROT</name>
<dbReference type="InterPro" id="IPR033856">
    <property type="entry name" value="Trp_halogen"/>
</dbReference>
<dbReference type="InterPro" id="IPR050816">
    <property type="entry name" value="Flavin-dep_Halogenase_NPB"/>
</dbReference>
<dbReference type="SUPFAM" id="SSF51905">
    <property type="entry name" value="FAD/NAD(P)-binding domain"/>
    <property type="match status" value="1"/>
</dbReference>
<keyword evidence="2" id="KW-0547">Nucleotide-binding</keyword>
<accession>A0A919AKB3</accession>
<comment type="caution">
    <text evidence="3">The sequence shown here is derived from an EMBL/GenBank/DDBJ whole genome shotgun (WGS) entry which is preliminary data.</text>
</comment>
<feature type="binding site" evidence="2">
    <location>
        <position position="194"/>
    </location>
    <ligand>
        <name>FAD</name>
        <dbReference type="ChEBI" id="CHEBI:57692"/>
    </ligand>
</feature>
<reference evidence="3" key="2">
    <citation type="submission" date="2020-09" db="EMBL/GenBank/DDBJ databases">
        <authorList>
            <person name="Sun Q."/>
            <person name="Kim S."/>
        </authorList>
    </citation>
    <scope>NUCLEOTIDE SEQUENCE</scope>
    <source>
        <strain evidence="3">KCTC 42590</strain>
    </source>
</reference>
<dbReference type="EMBL" id="BNCI01000001">
    <property type="protein sequence ID" value="GHF13784.1"/>
    <property type="molecule type" value="Genomic_DNA"/>
</dbReference>
<reference evidence="3" key="1">
    <citation type="journal article" date="2014" name="Int. J. Syst. Evol. Microbiol.">
        <title>Complete genome sequence of Corynebacterium casei LMG S-19264T (=DSM 44701T), isolated from a smear-ripened cheese.</title>
        <authorList>
            <consortium name="US DOE Joint Genome Institute (JGI-PGF)"/>
            <person name="Walter F."/>
            <person name="Albersmeier A."/>
            <person name="Kalinowski J."/>
            <person name="Ruckert C."/>
        </authorList>
    </citation>
    <scope>NUCLEOTIDE SEQUENCE</scope>
    <source>
        <strain evidence="3">KCTC 42590</strain>
    </source>
</reference>
<dbReference type="RefSeq" id="WP_191249958.1">
    <property type="nucleotide sequence ID" value="NZ_BNCI01000001.1"/>
</dbReference>
<dbReference type="AlphaFoldDB" id="A0A919AKB3"/>
<evidence type="ECO:0000256" key="1">
    <source>
        <dbReference type="PIRSR" id="PIRSR011396-1"/>
    </source>
</evidence>
<feature type="binding site" evidence="2">
    <location>
        <begin position="17"/>
        <end position="20"/>
    </location>
    <ligand>
        <name>FAD</name>
        <dbReference type="ChEBI" id="CHEBI:57692"/>
    </ligand>
</feature>
<evidence type="ECO:0000256" key="2">
    <source>
        <dbReference type="PIRSR" id="PIRSR011396-2"/>
    </source>
</evidence>
<feature type="binding site" evidence="2">
    <location>
        <position position="348"/>
    </location>
    <ligand>
        <name>FAD</name>
        <dbReference type="ChEBI" id="CHEBI:57692"/>
    </ligand>
</feature>